<comment type="caution">
    <text evidence="1">The sequence shown here is derived from an EMBL/GenBank/DDBJ whole genome shotgun (WGS) entry which is preliminary data.</text>
</comment>
<sequence>MANALKEQMPRKVNDSLIIRIILSDACFAFLDIKVTQKTIGDKIGNFRQQSHDEKELIPYSPYSFSKEGVQGATLRRILSINLHDALLFKLDSNLRLK</sequence>
<name>A0A8X6Q0N7_NEPPI</name>
<evidence type="ECO:0000313" key="2">
    <source>
        <dbReference type="Proteomes" id="UP000887013"/>
    </source>
</evidence>
<keyword evidence="2" id="KW-1185">Reference proteome</keyword>
<proteinExistence type="predicted"/>
<gene>
    <name evidence="1" type="ORF">NPIL_367491</name>
</gene>
<dbReference type="AlphaFoldDB" id="A0A8X6Q0N7"/>
<organism evidence="1 2">
    <name type="scientific">Nephila pilipes</name>
    <name type="common">Giant wood spider</name>
    <name type="synonym">Nephila maculata</name>
    <dbReference type="NCBI Taxonomy" id="299642"/>
    <lineage>
        <taxon>Eukaryota</taxon>
        <taxon>Metazoa</taxon>
        <taxon>Ecdysozoa</taxon>
        <taxon>Arthropoda</taxon>
        <taxon>Chelicerata</taxon>
        <taxon>Arachnida</taxon>
        <taxon>Araneae</taxon>
        <taxon>Araneomorphae</taxon>
        <taxon>Entelegynae</taxon>
        <taxon>Araneoidea</taxon>
        <taxon>Nephilidae</taxon>
        <taxon>Nephila</taxon>
    </lineage>
</organism>
<evidence type="ECO:0000313" key="1">
    <source>
        <dbReference type="EMBL" id="GFU00063.1"/>
    </source>
</evidence>
<reference evidence="1" key="1">
    <citation type="submission" date="2020-08" db="EMBL/GenBank/DDBJ databases">
        <title>Multicomponent nature underlies the extraordinary mechanical properties of spider dragline silk.</title>
        <authorList>
            <person name="Kono N."/>
            <person name="Nakamura H."/>
            <person name="Mori M."/>
            <person name="Yoshida Y."/>
            <person name="Ohtoshi R."/>
            <person name="Malay A.D."/>
            <person name="Moran D.A.P."/>
            <person name="Tomita M."/>
            <person name="Numata K."/>
            <person name="Arakawa K."/>
        </authorList>
    </citation>
    <scope>NUCLEOTIDE SEQUENCE</scope>
</reference>
<dbReference type="EMBL" id="BMAW01076134">
    <property type="protein sequence ID" value="GFU00063.1"/>
    <property type="molecule type" value="Genomic_DNA"/>
</dbReference>
<protein>
    <submittedName>
        <fullName evidence="1">Uncharacterized protein</fullName>
    </submittedName>
</protein>
<dbReference type="Proteomes" id="UP000887013">
    <property type="component" value="Unassembled WGS sequence"/>
</dbReference>
<accession>A0A8X6Q0N7</accession>